<reference evidence="1" key="1">
    <citation type="submission" date="2023-06" db="EMBL/GenBank/DDBJ databases">
        <title>Uncultivated large filamentous bacteria from sulfidic sediments reveal new species and different genomic features in energy metabolism and defense.</title>
        <authorList>
            <person name="Fonseca A."/>
        </authorList>
    </citation>
    <scope>NUCLEOTIDE SEQUENCE</scope>
    <source>
        <strain evidence="1">HSG4</strain>
    </source>
</reference>
<dbReference type="EMBL" id="JAUCGM010000626">
    <property type="protein sequence ID" value="MDM8563421.1"/>
    <property type="molecule type" value="Genomic_DNA"/>
</dbReference>
<keyword evidence="2" id="KW-1185">Reference proteome</keyword>
<organism evidence="1 2">
    <name type="scientific">Candidatus Marithioploca araucensis</name>
    <dbReference type="NCBI Taxonomy" id="70273"/>
    <lineage>
        <taxon>Bacteria</taxon>
        <taxon>Pseudomonadati</taxon>
        <taxon>Pseudomonadota</taxon>
        <taxon>Gammaproteobacteria</taxon>
        <taxon>Thiotrichales</taxon>
        <taxon>Thiotrichaceae</taxon>
        <taxon>Candidatus Marithioploca</taxon>
    </lineage>
</organism>
<dbReference type="InterPro" id="IPR027417">
    <property type="entry name" value="P-loop_NTPase"/>
</dbReference>
<dbReference type="Proteomes" id="UP001171945">
    <property type="component" value="Unassembled WGS sequence"/>
</dbReference>
<name>A0ABT7VV38_9GAMM</name>
<gene>
    <name evidence="1" type="ORF">QUF54_08720</name>
</gene>
<comment type="caution">
    <text evidence="1">The sequence shown here is derived from an EMBL/GenBank/DDBJ whole genome shotgun (WGS) entry which is preliminary data.</text>
</comment>
<dbReference type="Gene3D" id="3.40.50.300">
    <property type="entry name" value="P-loop containing nucleotide triphosphate hydrolases"/>
    <property type="match status" value="1"/>
</dbReference>
<dbReference type="SUPFAM" id="SSF52540">
    <property type="entry name" value="P-loop containing nucleoside triphosphate hydrolases"/>
    <property type="match status" value="1"/>
</dbReference>
<proteinExistence type="predicted"/>
<evidence type="ECO:0000313" key="1">
    <source>
        <dbReference type="EMBL" id="MDM8563421.1"/>
    </source>
</evidence>
<protein>
    <recommendedName>
        <fullName evidence="3">ATP-binding protein</fullName>
    </recommendedName>
</protein>
<evidence type="ECO:0000313" key="2">
    <source>
        <dbReference type="Proteomes" id="UP001171945"/>
    </source>
</evidence>
<accession>A0ABT7VV38</accession>
<evidence type="ECO:0008006" key="3">
    <source>
        <dbReference type="Google" id="ProtNLM"/>
    </source>
</evidence>
<sequence length="102" mass="11986">MKIKSFRFDDHKENWPLKETLFDDFNLLVGVSGVGKTKILQALNLVCDVATDNNYRLDGIDWKISFTHLEQEYEWELKSALMDEDVLQESKSSEILYERLAR</sequence>